<dbReference type="AlphaFoldDB" id="A0A2U8VMH8"/>
<dbReference type="OrthoDB" id="5526542at2"/>
<dbReference type="EMBL" id="CP029551">
    <property type="protein sequence ID" value="AWN34889.1"/>
    <property type="molecule type" value="Genomic_DNA"/>
</dbReference>
<proteinExistence type="predicted"/>
<sequence>MFNPLDMLQGPGAAGMQGVAQQFGLSPEQTRRALEALLPAFAIGLQRMGSNDPTGFANLFGQPMLTQAVLQQASMASGVGAQVLRQMLPMMAGAVVASIVHMLLNPPAAPSPAREPAQPPQAAAGFPINQAWIEMMKAFLPPAEAPAAQPARPATRGTRTEARPQGARAGHTGPADPKAAGQDLLQQLLQTGAEVQQQNVRAMQSLFDAFWSEGARATAAQQAAAKPEAAGSTPPKPAGRTPPRTGSA</sequence>
<evidence type="ECO:0000313" key="2">
    <source>
        <dbReference type="EMBL" id="AWN34889.1"/>
    </source>
</evidence>
<evidence type="ECO:0000256" key="1">
    <source>
        <dbReference type="SAM" id="MobiDB-lite"/>
    </source>
</evidence>
<organism evidence="2 3">
    <name type="scientific">Methylobacterium radiodurans</name>
    <dbReference type="NCBI Taxonomy" id="2202828"/>
    <lineage>
        <taxon>Bacteria</taxon>
        <taxon>Pseudomonadati</taxon>
        <taxon>Pseudomonadota</taxon>
        <taxon>Alphaproteobacteria</taxon>
        <taxon>Hyphomicrobiales</taxon>
        <taxon>Methylobacteriaceae</taxon>
        <taxon>Methylobacterium</taxon>
    </lineage>
</organism>
<name>A0A2U8VMH8_9HYPH</name>
<reference evidence="2 3" key="1">
    <citation type="submission" date="2018-05" db="EMBL/GenBank/DDBJ databases">
        <title>Complete Genome Sequence of Methylobacterium sp. 17Sr1-43.</title>
        <authorList>
            <person name="Srinivasan S."/>
        </authorList>
    </citation>
    <scope>NUCLEOTIDE SEQUENCE [LARGE SCALE GENOMIC DNA]</scope>
    <source>
        <strain evidence="2 3">17Sr1-43</strain>
    </source>
</reference>
<dbReference type="Proteomes" id="UP000246058">
    <property type="component" value="Chromosome"/>
</dbReference>
<evidence type="ECO:0008006" key="4">
    <source>
        <dbReference type="Google" id="ProtNLM"/>
    </source>
</evidence>
<feature type="region of interest" description="Disordered" evidence="1">
    <location>
        <begin position="144"/>
        <end position="179"/>
    </location>
</feature>
<dbReference type="KEGG" id="meti:DK427_03320"/>
<protein>
    <recommendedName>
        <fullName evidence="4">DUF937 domain-containing protein</fullName>
    </recommendedName>
</protein>
<keyword evidence="3" id="KW-1185">Reference proteome</keyword>
<evidence type="ECO:0000313" key="3">
    <source>
        <dbReference type="Proteomes" id="UP000246058"/>
    </source>
</evidence>
<accession>A0A2U8VMH8</accession>
<dbReference type="RefSeq" id="WP_109950021.1">
    <property type="nucleotide sequence ID" value="NZ_CP029551.1"/>
</dbReference>
<gene>
    <name evidence="2" type="ORF">DK427_03320</name>
</gene>
<feature type="compositionally biased region" description="Low complexity" evidence="1">
    <location>
        <begin position="144"/>
        <end position="157"/>
    </location>
</feature>
<dbReference type="Pfam" id="PF06078">
    <property type="entry name" value="DUF937"/>
    <property type="match status" value="1"/>
</dbReference>
<feature type="region of interest" description="Disordered" evidence="1">
    <location>
        <begin position="215"/>
        <end position="248"/>
    </location>
</feature>
<feature type="compositionally biased region" description="Low complexity" evidence="1">
    <location>
        <begin position="215"/>
        <end position="230"/>
    </location>
</feature>
<dbReference type="InterPro" id="IPR009282">
    <property type="entry name" value="DUF937"/>
</dbReference>